<organism evidence="1">
    <name type="scientific">Tupanvirus soda lake</name>
    <dbReference type="NCBI Taxonomy" id="2126985"/>
    <lineage>
        <taxon>Viruses</taxon>
        <taxon>Varidnaviria</taxon>
        <taxon>Bamfordvirae</taxon>
        <taxon>Nucleocytoviricota</taxon>
        <taxon>Megaviricetes</taxon>
        <taxon>Imitervirales</taxon>
        <taxon>Mimiviridae</taxon>
        <taxon>Megamimivirinae</taxon>
        <taxon>Tupanvirus</taxon>
        <taxon>Tupanvirus salinum</taxon>
    </lineage>
</organism>
<proteinExistence type="predicted"/>
<protein>
    <submittedName>
        <fullName evidence="1">Methyl-accepting chemotaxis protein-2, aspartate sensor receptor</fullName>
    </submittedName>
</protein>
<dbReference type="EMBL" id="KY523104">
    <property type="protein sequence ID" value="QKU35563.1"/>
    <property type="molecule type" value="Genomic_DNA"/>
</dbReference>
<keyword evidence="1" id="KW-0675">Receptor</keyword>
<sequence length="65" mass="7524">MSKQKLQEIVNKLLNKLKYEYKNVDSLSRKYPGVVATVFVHIGDDLIRISTSVKIRMDLRQCGQN</sequence>
<name>A0A6N1NWE9_9VIRU</name>
<evidence type="ECO:0000313" key="1">
    <source>
        <dbReference type="EMBL" id="QKU35563.1"/>
    </source>
</evidence>
<reference evidence="1" key="2">
    <citation type="journal article" date="2018" name="Nat. Commun.">
        <title>Tailed giant Tupanvirus possesses the most complete translational apparatus of the known virosphere.</title>
        <authorList>
            <person name="Abrahao J."/>
            <person name="Silva L."/>
            <person name="Silva L.S."/>
            <person name="Khalil J.Y.B."/>
            <person name="Rodrigues R."/>
            <person name="Arantes T."/>
            <person name="Assis F."/>
            <person name="Boratto P."/>
            <person name="Andrade M."/>
            <person name="Kroon E.G."/>
            <person name="Ribeiro B."/>
            <person name="Bergier I."/>
            <person name="Seligmann H."/>
            <person name="Ghigo E."/>
            <person name="Colson P."/>
            <person name="Levasseur A."/>
            <person name="Kroemer G."/>
            <person name="Raoult D."/>
            <person name="La Scola B."/>
        </authorList>
    </citation>
    <scope>NUCLEOTIDE SEQUENCE [LARGE SCALE GENOMIC DNA]</scope>
    <source>
        <strain evidence="1">Soda lake</strain>
    </source>
</reference>
<dbReference type="GeneID" id="80518993"/>
<dbReference type="KEGG" id="vg:80518993"/>
<accession>A0A6N1NWE9</accession>
<dbReference type="RefSeq" id="YP_010782229.1">
    <property type="nucleotide sequence ID" value="NC_075039.1"/>
</dbReference>
<reference evidence="1" key="1">
    <citation type="submission" date="2017-01" db="EMBL/GenBank/DDBJ databases">
        <authorList>
            <person name="Assis F.L."/>
            <person name="Abrahao J.S."/>
            <person name="Silva L."/>
            <person name="Khalil J.B."/>
            <person name="Rodrigues R."/>
            <person name="Silva L.S."/>
            <person name="Arantes T."/>
            <person name="Boratto P."/>
            <person name="Andrade M."/>
            <person name="Kroon E.G."/>
            <person name="Ribeiro B."/>
            <person name="Bergier I."/>
            <person name="Seligmann H."/>
            <person name="Ghigo E."/>
            <person name="Colson P."/>
            <person name="Levasseur A."/>
            <person name="Raoult D."/>
            <person name="Scola B.L."/>
        </authorList>
    </citation>
    <scope>NUCLEOTIDE SEQUENCE</scope>
    <source>
        <strain evidence="1">Soda lake</strain>
    </source>
</reference>